<dbReference type="InterPro" id="IPR018109">
    <property type="entry name" value="Folylpolyglutamate_synth_CS"/>
</dbReference>
<dbReference type="InterPro" id="IPR036565">
    <property type="entry name" value="Mur-like_cat_sf"/>
</dbReference>
<evidence type="ECO:0000259" key="4">
    <source>
        <dbReference type="Pfam" id="PF01225"/>
    </source>
</evidence>
<dbReference type="PROSITE" id="PS01011">
    <property type="entry name" value="FOLYLPOLYGLU_SYNT_1"/>
    <property type="match status" value="1"/>
</dbReference>
<dbReference type="AlphaFoldDB" id="A0A382TRL2"/>
<protein>
    <recommendedName>
        <fullName evidence="4">Mur ligase N-terminal catalytic domain-containing protein</fullName>
    </recommendedName>
</protein>
<dbReference type="Gene3D" id="3.40.1390.10">
    <property type="entry name" value="MurE/MurF, N-terminal domain"/>
    <property type="match status" value="1"/>
</dbReference>
<dbReference type="InterPro" id="IPR035911">
    <property type="entry name" value="MurE/MurF_N"/>
</dbReference>
<proteinExistence type="predicted"/>
<reference evidence="5" key="1">
    <citation type="submission" date="2018-05" db="EMBL/GenBank/DDBJ databases">
        <authorList>
            <person name="Lanie J.A."/>
            <person name="Ng W.-L."/>
            <person name="Kazmierczak K.M."/>
            <person name="Andrzejewski T.M."/>
            <person name="Davidsen T.M."/>
            <person name="Wayne K.J."/>
            <person name="Tettelin H."/>
            <person name="Glass J.I."/>
            <person name="Rusch D."/>
            <person name="Podicherti R."/>
            <person name="Tsui H.-C.T."/>
            <person name="Winkler M.E."/>
        </authorList>
    </citation>
    <scope>NUCLEOTIDE SEQUENCE</scope>
</reference>
<organism evidence="5">
    <name type="scientific">marine metagenome</name>
    <dbReference type="NCBI Taxonomy" id="408172"/>
    <lineage>
        <taxon>unclassified sequences</taxon>
        <taxon>metagenomes</taxon>
        <taxon>ecological metagenomes</taxon>
    </lineage>
</organism>
<dbReference type="InterPro" id="IPR000713">
    <property type="entry name" value="Mur_ligase_N"/>
</dbReference>
<keyword evidence="2" id="KW-0547">Nucleotide-binding</keyword>
<evidence type="ECO:0000256" key="2">
    <source>
        <dbReference type="ARBA" id="ARBA00022741"/>
    </source>
</evidence>
<dbReference type="SUPFAM" id="SSF63418">
    <property type="entry name" value="MurE/MurF N-terminal domain"/>
    <property type="match status" value="1"/>
</dbReference>
<gene>
    <name evidence="5" type="ORF">METZ01_LOCUS377578</name>
</gene>
<evidence type="ECO:0000313" key="5">
    <source>
        <dbReference type="EMBL" id="SVD24724.1"/>
    </source>
</evidence>
<dbReference type="EMBL" id="UINC01138646">
    <property type="protein sequence ID" value="SVD24724.1"/>
    <property type="molecule type" value="Genomic_DNA"/>
</dbReference>
<dbReference type="PANTHER" id="PTHR23135:SF4">
    <property type="entry name" value="UDP-N-ACETYLMURAMOYL-L-ALANYL-D-GLUTAMATE--2,6-DIAMINOPIMELATE LIGASE MURE HOMOLOG, CHLOROPLASTIC"/>
    <property type="match status" value="1"/>
</dbReference>
<dbReference type="Pfam" id="PF01225">
    <property type="entry name" value="Mur_ligase"/>
    <property type="match status" value="1"/>
</dbReference>
<dbReference type="SUPFAM" id="SSF53623">
    <property type="entry name" value="MurD-like peptide ligases, catalytic domain"/>
    <property type="match status" value="1"/>
</dbReference>
<keyword evidence="1" id="KW-0436">Ligase</keyword>
<dbReference type="GO" id="GO:0005524">
    <property type="term" value="F:ATP binding"/>
    <property type="evidence" value="ECO:0007669"/>
    <property type="project" value="UniProtKB-KW"/>
</dbReference>
<keyword evidence="3" id="KW-0067">ATP-binding</keyword>
<feature type="domain" description="Mur ligase N-terminal catalytic" evidence="4">
    <location>
        <begin position="25"/>
        <end position="96"/>
    </location>
</feature>
<feature type="non-terminal residue" evidence="5">
    <location>
        <position position="141"/>
    </location>
</feature>
<evidence type="ECO:0000256" key="1">
    <source>
        <dbReference type="ARBA" id="ARBA00022598"/>
    </source>
</evidence>
<dbReference type="Gene3D" id="3.40.1190.10">
    <property type="entry name" value="Mur-like, catalytic domain"/>
    <property type="match status" value="1"/>
</dbReference>
<name>A0A382TRL2_9ZZZZ</name>
<dbReference type="GO" id="GO:0004326">
    <property type="term" value="F:tetrahydrofolylpolyglutamate synthase activity"/>
    <property type="evidence" value="ECO:0007669"/>
    <property type="project" value="InterPro"/>
</dbReference>
<dbReference type="PANTHER" id="PTHR23135">
    <property type="entry name" value="MUR LIGASE FAMILY MEMBER"/>
    <property type="match status" value="1"/>
</dbReference>
<evidence type="ECO:0000256" key="3">
    <source>
        <dbReference type="ARBA" id="ARBA00022840"/>
    </source>
</evidence>
<accession>A0A382TRL2</accession>
<sequence length="141" mass="15140">MTGKDLLAGLPHQHLQGTLEFFCDAITYDSRTATPGSVFVALKGARTDGHDYVPDAIQRGVSMVIVERNVTVPNEIAVAQVPDSRQALAHLAATFHGQPAQSLKLIGITGTNGKTSVAFLFRHLLRNAGRRCGLIGTVEYD</sequence>